<organism evidence="1">
    <name type="scientific">Fundidesulfovibrio putealis</name>
    <dbReference type="NCBI Taxonomy" id="270496"/>
    <lineage>
        <taxon>Bacteria</taxon>
        <taxon>Pseudomonadati</taxon>
        <taxon>Thermodesulfobacteriota</taxon>
        <taxon>Desulfovibrionia</taxon>
        <taxon>Desulfovibrionales</taxon>
        <taxon>Desulfovibrionaceae</taxon>
        <taxon>Fundidesulfovibrio</taxon>
    </lineage>
</organism>
<accession>A0A7C3WCN1</accession>
<evidence type="ECO:0008006" key="2">
    <source>
        <dbReference type="Google" id="ProtNLM"/>
    </source>
</evidence>
<name>A0A7C3WCN1_9BACT</name>
<comment type="caution">
    <text evidence="1">The sequence shown here is derived from an EMBL/GenBank/DDBJ whole genome shotgun (WGS) entry which is preliminary data.</text>
</comment>
<gene>
    <name evidence="1" type="ORF">ENR59_01350</name>
</gene>
<dbReference type="EMBL" id="DSRP01000096">
    <property type="protein sequence ID" value="HGG91584.1"/>
    <property type="molecule type" value="Genomic_DNA"/>
</dbReference>
<reference evidence="1" key="1">
    <citation type="journal article" date="2020" name="mSystems">
        <title>Genome- and Community-Level Interaction Insights into Carbon Utilization and Element Cycling Functions of Hydrothermarchaeota in Hydrothermal Sediment.</title>
        <authorList>
            <person name="Zhou Z."/>
            <person name="Liu Y."/>
            <person name="Xu W."/>
            <person name="Pan J."/>
            <person name="Luo Z.H."/>
            <person name="Li M."/>
        </authorList>
    </citation>
    <scope>NUCLEOTIDE SEQUENCE [LARGE SCALE GENOMIC DNA]</scope>
    <source>
        <strain evidence="1">SpSt-413</strain>
    </source>
</reference>
<evidence type="ECO:0000313" key="1">
    <source>
        <dbReference type="EMBL" id="HGG91584.1"/>
    </source>
</evidence>
<dbReference type="AlphaFoldDB" id="A0A7C3WCN1"/>
<proteinExistence type="predicted"/>
<protein>
    <recommendedName>
        <fullName evidence="2">YkgJ family cysteine cluster protein</fullName>
    </recommendedName>
</protein>
<sequence>MKFTSKRMLFHRLGQLYQTMAKAFDDARPQGFTCEGCAQNCCVSYFQHHTYIEWRYLWEGLNALPQDVRDRYVERARDNVVQVNQALSRGEIPKVMCPVNDDGRCGVYEHRLMICRLYGVPNMLLGRSGLKHFPGCPVCMKLTGPEPARVDRTPLYRELATLEMEFLGSRRGQAPRVDMTLSEMILAGPPKF</sequence>